<proteinExistence type="predicted"/>
<keyword evidence="2" id="KW-1185">Reference proteome</keyword>
<gene>
    <name evidence="1" type="ORF">M595_2329</name>
</gene>
<protein>
    <submittedName>
        <fullName evidence="1">Uncharacterized protein</fullName>
    </submittedName>
</protein>
<name>U7QKR1_9CYAN</name>
<sequence>MCIVCCFSPLAGNLMLESLENRNPLDWAVCEVSVPLRGI</sequence>
<dbReference type="AlphaFoldDB" id="U7QKR1"/>
<comment type="caution">
    <text evidence="1">The sequence shown here is derived from an EMBL/GenBank/DDBJ whole genome shotgun (WGS) entry which is preliminary data.</text>
</comment>
<organism evidence="1 2">
    <name type="scientific">Lyngbya aestuarii BL J</name>
    <dbReference type="NCBI Taxonomy" id="1348334"/>
    <lineage>
        <taxon>Bacteria</taxon>
        <taxon>Bacillati</taxon>
        <taxon>Cyanobacteriota</taxon>
        <taxon>Cyanophyceae</taxon>
        <taxon>Oscillatoriophycideae</taxon>
        <taxon>Oscillatoriales</taxon>
        <taxon>Microcoleaceae</taxon>
        <taxon>Lyngbya</taxon>
    </lineage>
</organism>
<accession>U7QKR1</accession>
<evidence type="ECO:0000313" key="1">
    <source>
        <dbReference type="EMBL" id="ERT07700.1"/>
    </source>
</evidence>
<dbReference type="EMBL" id="AUZM01000019">
    <property type="protein sequence ID" value="ERT07700.1"/>
    <property type="molecule type" value="Genomic_DNA"/>
</dbReference>
<reference evidence="1 2" key="1">
    <citation type="journal article" date="2013" name="Front. Microbiol.">
        <title>Comparative genomic analyses of the cyanobacterium, Lyngbya aestuarii BL J, a powerful hydrogen producer.</title>
        <authorList>
            <person name="Kothari A."/>
            <person name="Vaughn M."/>
            <person name="Garcia-Pichel F."/>
        </authorList>
    </citation>
    <scope>NUCLEOTIDE SEQUENCE [LARGE SCALE GENOMIC DNA]</scope>
    <source>
        <strain evidence="1 2">BL J</strain>
    </source>
</reference>
<evidence type="ECO:0000313" key="2">
    <source>
        <dbReference type="Proteomes" id="UP000017127"/>
    </source>
</evidence>
<dbReference type="Proteomes" id="UP000017127">
    <property type="component" value="Unassembled WGS sequence"/>
</dbReference>